<dbReference type="InterPro" id="IPR019052">
    <property type="entry name" value="DUF2383"/>
</dbReference>
<dbReference type="InterPro" id="IPR012347">
    <property type="entry name" value="Ferritin-like"/>
</dbReference>
<dbReference type="Gene3D" id="1.20.1260.10">
    <property type="match status" value="1"/>
</dbReference>
<dbReference type="Proteomes" id="UP000248987">
    <property type="component" value="Unassembled WGS sequence"/>
</dbReference>
<dbReference type="InterPro" id="IPR016920">
    <property type="entry name" value="UCP029477"/>
</dbReference>
<name>A0A1A7R2S0_9FLAO</name>
<evidence type="ECO:0000313" key="3">
    <source>
        <dbReference type="Proteomes" id="UP000248987"/>
    </source>
</evidence>
<protein>
    <submittedName>
        <fullName evidence="2">Uncharacterized protein (TIGR02284 family)</fullName>
    </submittedName>
</protein>
<organism evidence="2 3">
    <name type="scientific">Gelidibacter algens</name>
    <dbReference type="NCBI Taxonomy" id="49280"/>
    <lineage>
        <taxon>Bacteria</taxon>
        <taxon>Pseudomonadati</taxon>
        <taxon>Bacteroidota</taxon>
        <taxon>Flavobacteriia</taxon>
        <taxon>Flavobacteriales</taxon>
        <taxon>Flavobacteriaceae</taxon>
        <taxon>Gelidibacter</taxon>
    </lineage>
</organism>
<comment type="caution">
    <text evidence="2">The sequence shown here is derived from an EMBL/GenBank/DDBJ whole genome shotgun (WGS) entry which is preliminary data.</text>
</comment>
<dbReference type="NCBIfam" id="TIGR02284">
    <property type="entry name" value="PA2169 family four-helix-bundle protein"/>
    <property type="match status" value="1"/>
</dbReference>
<dbReference type="STRING" id="49280.A9996_06275"/>
<keyword evidence="3" id="KW-1185">Reference proteome</keyword>
<feature type="domain" description="DUF2383" evidence="1">
    <location>
        <begin position="15"/>
        <end position="124"/>
    </location>
</feature>
<proteinExistence type="predicted"/>
<dbReference type="PIRSF" id="PIRSF029477">
    <property type="entry name" value="UCP029477"/>
    <property type="match status" value="1"/>
</dbReference>
<dbReference type="RefSeq" id="WP_066432352.1">
    <property type="nucleotide sequence ID" value="NZ_LZRN01000009.1"/>
</dbReference>
<reference evidence="2 3" key="1">
    <citation type="submission" date="2018-06" db="EMBL/GenBank/DDBJ databases">
        <title>Genomic Encyclopedia of Archaeal and Bacterial Type Strains, Phase II (KMG-II): from individual species to whole genera.</title>
        <authorList>
            <person name="Goeker M."/>
        </authorList>
    </citation>
    <scope>NUCLEOTIDE SEQUENCE [LARGE SCALE GENOMIC DNA]</scope>
    <source>
        <strain evidence="2 3">DSM 12408</strain>
    </source>
</reference>
<dbReference type="EMBL" id="QLLQ01000006">
    <property type="protein sequence ID" value="RAJ24508.1"/>
    <property type="molecule type" value="Genomic_DNA"/>
</dbReference>
<dbReference type="InterPro" id="IPR009078">
    <property type="entry name" value="Ferritin-like_SF"/>
</dbReference>
<dbReference type="SUPFAM" id="SSF47240">
    <property type="entry name" value="Ferritin-like"/>
    <property type="match status" value="1"/>
</dbReference>
<dbReference type="OrthoDB" id="282393at2"/>
<accession>A0A1A7R2S0</accession>
<dbReference type="InterPro" id="IPR011971">
    <property type="entry name" value="CHP02284"/>
</dbReference>
<gene>
    <name evidence="2" type="ORF">LX77_02062</name>
</gene>
<dbReference type="AlphaFoldDB" id="A0A1A7R2S0"/>
<dbReference type="Pfam" id="PF09537">
    <property type="entry name" value="DUF2383"/>
    <property type="match status" value="1"/>
</dbReference>
<sequence>MKTSLEEAREQTHKDTVNVLQNIIEKNYDAEKGYKKAMTDAKTPALKNFLKEQALQRSHFATAIDKELRQLGEAPKESGSVTGSLHRAWIDIKSSLTGDDDEAVLEEVIRGEKASVDEYQDVIKNNTLEPHINSVLESQLRDIQRTLGRVKTLEDIA</sequence>
<evidence type="ECO:0000313" key="2">
    <source>
        <dbReference type="EMBL" id="RAJ24508.1"/>
    </source>
</evidence>
<evidence type="ECO:0000259" key="1">
    <source>
        <dbReference type="Pfam" id="PF09537"/>
    </source>
</evidence>